<evidence type="ECO:0000256" key="5">
    <source>
        <dbReference type="ARBA" id="ARBA00022603"/>
    </source>
</evidence>
<protein>
    <recommendedName>
        <fullName evidence="10">Ribosomal RNA small subunit methyltransferase E</fullName>
        <ecNumber evidence="10">2.1.1.193</ecNumber>
    </recommendedName>
</protein>
<keyword evidence="5 10" id="KW-0489">Methyltransferase</keyword>
<keyword evidence="4 10" id="KW-0698">rRNA processing</keyword>
<evidence type="ECO:0000256" key="4">
    <source>
        <dbReference type="ARBA" id="ARBA00022552"/>
    </source>
</evidence>
<organism evidence="13 14">
    <name type="scientific">Cystobacter fuscus</name>
    <dbReference type="NCBI Taxonomy" id="43"/>
    <lineage>
        <taxon>Bacteria</taxon>
        <taxon>Pseudomonadati</taxon>
        <taxon>Myxococcota</taxon>
        <taxon>Myxococcia</taxon>
        <taxon>Myxococcales</taxon>
        <taxon>Cystobacterineae</taxon>
        <taxon>Archangiaceae</taxon>
        <taxon>Cystobacter</taxon>
    </lineage>
</organism>
<evidence type="ECO:0000256" key="8">
    <source>
        <dbReference type="ARBA" id="ARBA00025699"/>
    </source>
</evidence>
<evidence type="ECO:0000313" key="13">
    <source>
        <dbReference type="EMBL" id="ATB36083.1"/>
    </source>
</evidence>
<evidence type="ECO:0000256" key="6">
    <source>
        <dbReference type="ARBA" id="ARBA00022679"/>
    </source>
</evidence>
<comment type="function">
    <text evidence="8 10">Specifically methylates the N3 position of the uracil ring of uridine 1498 (m3U1498) in 16S rRNA. Acts on the fully assembled 30S ribosomal subunit.</text>
</comment>
<dbReference type="InterPro" id="IPR015947">
    <property type="entry name" value="PUA-like_sf"/>
</dbReference>
<dbReference type="InterPro" id="IPR046887">
    <property type="entry name" value="RsmE_PUA-like"/>
</dbReference>
<evidence type="ECO:0000256" key="2">
    <source>
        <dbReference type="ARBA" id="ARBA00005528"/>
    </source>
</evidence>
<comment type="similarity">
    <text evidence="2 10">Belongs to the RNA methyltransferase RsmE family.</text>
</comment>
<evidence type="ECO:0000256" key="1">
    <source>
        <dbReference type="ARBA" id="ARBA00004496"/>
    </source>
</evidence>
<dbReference type="NCBIfam" id="TIGR00046">
    <property type="entry name" value="RsmE family RNA methyltransferase"/>
    <property type="match status" value="1"/>
</dbReference>
<dbReference type="SUPFAM" id="SSF75217">
    <property type="entry name" value="alpha/beta knot"/>
    <property type="match status" value="1"/>
</dbReference>
<dbReference type="NCBIfam" id="NF008692">
    <property type="entry name" value="PRK11713.1-5"/>
    <property type="match status" value="1"/>
</dbReference>
<dbReference type="InterPro" id="IPR006700">
    <property type="entry name" value="RsmE"/>
</dbReference>
<dbReference type="PANTHER" id="PTHR30027:SF3">
    <property type="entry name" value="16S RRNA (URACIL(1498)-N(3))-METHYLTRANSFERASE"/>
    <property type="match status" value="1"/>
</dbReference>
<reference evidence="13 14" key="1">
    <citation type="submission" date="2017-06" db="EMBL/GenBank/DDBJ databases">
        <title>Sequencing and comparative analysis of myxobacterial genomes.</title>
        <authorList>
            <person name="Rupp O."/>
            <person name="Goesmann A."/>
            <person name="Sogaard-Andersen L."/>
        </authorList>
    </citation>
    <scope>NUCLEOTIDE SEQUENCE [LARGE SCALE GENOMIC DNA]</scope>
    <source>
        <strain evidence="13 14">DSM 52655</strain>
    </source>
</reference>
<dbReference type="GO" id="GO:0005737">
    <property type="term" value="C:cytoplasm"/>
    <property type="evidence" value="ECO:0007669"/>
    <property type="project" value="UniProtKB-SubCell"/>
</dbReference>
<dbReference type="EMBL" id="CP022098">
    <property type="protein sequence ID" value="ATB36083.1"/>
    <property type="molecule type" value="Genomic_DNA"/>
</dbReference>
<dbReference type="CDD" id="cd18084">
    <property type="entry name" value="RsmE-like"/>
    <property type="match status" value="1"/>
</dbReference>
<evidence type="ECO:0000313" key="14">
    <source>
        <dbReference type="Proteomes" id="UP000217257"/>
    </source>
</evidence>
<dbReference type="GO" id="GO:0070475">
    <property type="term" value="P:rRNA base methylation"/>
    <property type="evidence" value="ECO:0007669"/>
    <property type="project" value="TreeGrafter"/>
</dbReference>
<feature type="domain" description="Ribosomal RNA small subunit methyltransferase E methyltransferase" evidence="11">
    <location>
        <begin position="88"/>
        <end position="250"/>
    </location>
</feature>
<evidence type="ECO:0000259" key="11">
    <source>
        <dbReference type="Pfam" id="PF04452"/>
    </source>
</evidence>
<dbReference type="AlphaFoldDB" id="A0A250IXS1"/>
<comment type="catalytic activity">
    <reaction evidence="9 10">
        <text>uridine(1498) in 16S rRNA + S-adenosyl-L-methionine = N(3)-methyluridine(1498) in 16S rRNA + S-adenosyl-L-homocysteine + H(+)</text>
        <dbReference type="Rhea" id="RHEA:42920"/>
        <dbReference type="Rhea" id="RHEA-COMP:10283"/>
        <dbReference type="Rhea" id="RHEA-COMP:10284"/>
        <dbReference type="ChEBI" id="CHEBI:15378"/>
        <dbReference type="ChEBI" id="CHEBI:57856"/>
        <dbReference type="ChEBI" id="CHEBI:59789"/>
        <dbReference type="ChEBI" id="CHEBI:65315"/>
        <dbReference type="ChEBI" id="CHEBI:74502"/>
        <dbReference type="EC" id="2.1.1.193"/>
    </reaction>
</comment>
<dbReference type="Pfam" id="PF20260">
    <property type="entry name" value="PUA_4"/>
    <property type="match status" value="1"/>
</dbReference>
<keyword evidence="3 10" id="KW-0963">Cytoplasm</keyword>
<name>A0A250IXS1_9BACT</name>
<dbReference type="Gene3D" id="3.40.1280.10">
    <property type="match status" value="1"/>
</dbReference>
<keyword evidence="7 10" id="KW-0949">S-adenosyl-L-methionine</keyword>
<evidence type="ECO:0000259" key="12">
    <source>
        <dbReference type="Pfam" id="PF20260"/>
    </source>
</evidence>
<keyword evidence="6 10" id="KW-0808">Transferase</keyword>
<dbReference type="Pfam" id="PF04452">
    <property type="entry name" value="Methyltrans_RNA"/>
    <property type="match status" value="1"/>
</dbReference>
<feature type="domain" description="Ribosomal RNA small subunit methyltransferase E PUA-like" evidence="12">
    <location>
        <begin position="32"/>
        <end position="75"/>
    </location>
</feature>
<dbReference type="InterPro" id="IPR046886">
    <property type="entry name" value="RsmE_MTase_dom"/>
</dbReference>
<evidence type="ECO:0000256" key="10">
    <source>
        <dbReference type="PIRNR" id="PIRNR015601"/>
    </source>
</evidence>
<dbReference type="GO" id="GO:0070042">
    <property type="term" value="F:rRNA (uridine-N3-)-methyltransferase activity"/>
    <property type="evidence" value="ECO:0007669"/>
    <property type="project" value="TreeGrafter"/>
</dbReference>
<dbReference type="KEGG" id="cfus:CYFUS_001497"/>
<dbReference type="InterPro" id="IPR029028">
    <property type="entry name" value="Alpha/beta_knot_MTases"/>
</dbReference>
<comment type="subcellular location">
    <subcellularLocation>
        <location evidence="1 10">Cytoplasm</location>
    </subcellularLocation>
</comment>
<dbReference type="EC" id="2.1.1.193" evidence="10"/>
<dbReference type="PANTHER" id="PTHR30027">
    <property type="entry name" value="RIBOSOMAL RNA SMALL SUBUNIT METHYLTRANSFERASE E"/>
    <property type="match status" value="1"/>
</dbReference>
<accession>A0A250IXS1</accession>
<evidence type="ECO:0000256" key="9">
    <source>
        <dbReference type="ARBA" id="ARBA00047944"/>
    </source>
</evidence>
<evidence type="ECO:0000256" key="7">
    <source>
        <dbReference type="ARBA" id="ARBA00022691"/>
    </source>
</evidence>
<dbReference type="InterPro" id="IPR029026">
    <property type="entry name" value="tRNA_m1G_MTases_N"/>
</dbReference>
<proteinExistence type="inferred from homology"/>
<evidence type="ECO:0000256" key="3">
    <source>
        <dbReference type="ARBA" id="ARBA00022490"/>
    </source>
</evidence>
<sequence length="258" mass="27965">MKSPLFPPLEDTLAVVRLFVPLPEPAPTEVTLSGERRHYLLHVLRLTEDSVLEIFDGAGRAFSARVLAVEEDGVRLGLGEVRHAPPSREVHILQGLPKGDKLEWVLQKGTELGATAFHPVAAARSVVKLEPKRAEERTARWTKIVEEAARQCRRNDVPHVHPPRALLEAARSLAPDTLLLVLDEEESAVPLGEAFRSRPAGTPVALVVGPEGGLTREEVSALQALGARPVTLGRRILRTETAALAALTVMAHLDGELG</sequence>
<gene>
    <name evidence="13" type="ORF">CYFUS_001497</name>
</gene>
<dbReference type="PIRSF" id="PIRSF015601">
    <property type="entry name" value="MTase_slr0722"/>
    <property type="match status" value="1"/>
</dbReference>
<dbReference type="SUPFAM" id="SSF88697">
    <property type="entry name" value="PUA domain-like"/>
    <property type="match status" value="1"/>
</dbReference>
<dbReference type="Proteomes" id="UP000217257">
    <property type="component" value="Chromosome"/>
</dbReference>